<evidence type="ECO:0000313" key="8">
    <source>
        <dbReference type="EMBL" id="SDK09238.1"/>
    </source>
</evidence>
<dbReference type="InterPro" id="IPR007235">
    <property type="entry name" value="Glyco_trans_28_C"/>
</dbReference>
<keyword evidence="3" id="KW-0328">Glycosyltransferase</keyword>
<evidence type="ECO:0000313" key="10">
    <source>
        <dbReference type="Proteomes" id="UP000182836"/>
    </source>
</evidence>
<dbReference type="GO" id="GO:0016020">
    <property type="term" value="C:membrane"/>
    <property type="evidence" value="ECO:0007669"/>
    <property type="project" value="UniProtKB-SubCell"/>
</dbReference>
<dbReference type="GeneID" id="42306419"/>
<dbReference type="STRING" id="47500.AF333_14670"/>
<dbReference type="Pfam" id="PF04101">
    <property type="entry name" value="Glyco_tran_28_C"/>
    <property type="match status" value="1"/>
</dbReference>
<evidence type="ECO:0000256" key="4">
    <source>
        <dbReference type="ARBA" id="ARBA00022679"/>
    </source>
</evidence>
<evidence type="ECO:0000259" key="5">
    <source>
        <dbReference type="Pfam" id="PF04101"/>
    </source>
</evidence>
<evidence type="ECO:0000256" key="1">
    <source>
        <dbReference type="ARBA" id="ARBA00004370"/>
    </source>
</evidence>
<name>A0A0D1Y3A1_ANEMI</name>
<keyword evidence="9" id="KW-1185">Reference proteome</keyword>
<dbReference type="Pfam" id="PF06925">
    <property type="entry name" value="MGDG_synth"/>
    <property type="match status" value="1"/>
</dbReference>
<dbReference type="InterPro" id="IPR009695">
    <property type="entry name" value="Diacylglyc_glucosyltr_N"/>
</dbReference>
<reference evidence="8 10" key="2">
    <citation type="submission" date="2016-10" db="EMBL/GenBank/DDBJ databases">
        <authorList>
            <person name="de Groot N.N."/>
        </authorList>
    </citation>
    <scope>NUCLEOTIDE SEQUENCE [LARGE SCALE GENOMIC DNA]</scope>
    <source>
        <strain evidence="8 10">DSM 2895</strain>
    </source>
</reference>
<evidence type="ECO:0000256" key="3">
    <source>
        <dbReference type="ARBA" id="ARBA00022676"/>
    </source>
</evidence>
<dbReference type="PATRIC" id="fig|47500.8.peg.1743"/>
<evidence type="ECO:0000313" key="7">
    <source>
        <dbReference type="EMBL" id="KON96530.1"/>
    </source>
</evidence>
<feature type="domain" description="Diacylglycerol glucosyltransferase N-terminal" evidence="6">
    <location>
        <begin position="16"/>
        <end position="180"/>
    </location>
</feature>
<dbReference type="Proteomes" id="UP000182836">
    <property type="component" value="Unassembled WGS sequence"/>
</dbReference>
<feature type="domain" description="Glycosyl transferase family 28 C-terminal" evidence="5">
    <location>
        <begin position="204"/>
        <end position="331"/>
    </location>
</feature>
<dbReference type="PANTHER" id="PTHR43025:SF3">
    <property type="entry name" value="MONOGALACTOSYLDIACYLGLYCEROL SYNTHASE 1, CHLOROPLASTIC"/>
    <property type="match status" value="1"/>
</dbReference>
<dbReference type="EMBL" id="FNED01000038">
    <property type="protein sequence ID" value="SDK09238.1"/>
    <property type="molecule type" value="Genomic_DNA"/>
</dbReference>
<dbReference type="Gene3D" id="3.40.50.2000">
    <property type="entry name" value="Glycogen Phosphorylase B"/>
    <property type="match status" value="1"/>
</dbReference>
<evidence type="ECO:0000313" key="9">
    <source>
        <dbReference type="Proteomes" id="UP000037269"/>
    </source>
</evidence>
<protein>
    <submittedName>
        <fullName evidence="7">Galactosyldiacylglycerol synthase</fullName>
    </submittedName>
    <submittedName>
        <fullName evidence="8">Processive 1,2-diacylglycerol beta-glucosyltransferase</fullName>
    </submittedName>
</protein>
<reference evidence="7 9" key="1">
    <citation type="submission" date="2015-07" db="EMBL/GenBank/DDBJ databases">
        <title>Fjat-14205 dsm 2895.</title>
        <authorList>
            <person name="Liu B."/>
            <person name="Wang J."/>
            <person name="Zhu Y."/>
            <person name="Liu G."/>
            <person name="Chen Q."/>
            <person name="Chen Z."/>
            <person name="Lan J."/>
            <person name="Che J."/>
            <person name="Ge C."/>
            <person name="Shi H."/>
            <person name="Pan Z."/>
            <person name="Liu X."/>
        </authorList>
    </citation>
    <scope>NUCLEOTIDE SEQUENCE [LARGE SCALE GENOMIC DNA]</scope>
    <source>
        <strain evidence="7 9">DSM 2895</strain>
    </source>
</reference>
<keyword evidence="4 8" id="KW-0808">Transferase</keyword>
<dbReference type="RefSeq" id="WP_043064213.1">
    <property type="nucleotide sequence ID" value="NZ_BJOA01000161.1"/>
</dbReference>
<dbReference type="PANTHER" id="PTHR43025">
    <property type="entry name" value="MONOGALACTOSYLDIACYLGLYCEROL SYNTHASE"/>
    <property type="match status" value="1"/>
</dbReference>
<evidence type="ECO:0000259" key="6">
    <source>
        <dbReference type="Pfam" id="PF06925"/>
    </source>
</evidence>
<dbReference type="InterPro" id="IPR050519">
    <property type="entry name" value="Glycosyltransf_28_UgtP"/>
</dbReference>
<organism evidence="7 9">
    <name type="scientific">Aneurinibacillus migulanus</name>
    <name type="common">Bacillus migulanus</name>
    <dbReference type="NCBI Taxonomy" id="47500"/>
    <lineage>
        <taxon>Bacteria</taxon>
        <taxon>Bacillati</taxon>
        <taxon>Bacillota</taxon>
        <taxon>Bacilli</taxon>
        <taxon>Bacillales</taxon>
        <taxon>Paenibacillaceae</taxon>
        <taxon>Aneurinibacillus group</taxon>
        <taxon>Aneurinibacillus</taxon>
    </lineage>
</organism>
<dbReference type="AlphaFoldDB" id="A0A0D1Y3A1"/>
<proteinExistence type="inferred from homology"/>
<accession>A0A0D1Y3A1</accession>
<dbReference type="EMBL" id="LGUG01000004">
    <property type="protein sequence ID" value="KON96530.1"/>
    <property type="molecule type" value="Genomic_DNA"/>
</dbReference>
<dbReference type="GO" id="GO:0009247">
    <property type="term" value="P:glycolipid biosynthetic process"/>
    <property type="evidence" value="ECO:0007669"/>
    <property type="project" value="InterPro"/>
</dbReference>
<dbReference type="Proteomes" id="UP000037269">
    <property type="component" value="Unassembled WGS sequence"/>
</dbReference>
<evidence type="ECO:0000256" key="2">
    <source>
        <dbReference type="ARBA" id="ARBA00006962"/>
    </source>
</evidence>
<dbReference type="SUPFAM" id="SSF53756">
    <property type="entry name" value="UDP-Glycosyltransferase/glycogen phosphorylase"/>
    <property type="match status" value="1"/>
</dbReference>
<dbReference type="GO" id="GO:0016758">
    <property type="term" value="F:hexosyltransferase activity"/>
    <property type="evidence" value="ECO:0007669"/>
    <property type="project" value="InterPro"/>
</dbReference>
<gene>
    <name evidence="7" type="ORF">AF333_14670</name>
    <name evidence="8" type="ORF">SAMN04487909_13843</name>
</gene>
<comment type="subcellular location">
    <subcellularLocation>
        <location evidence="1">Membrane</location>
    </subcellularLocation>
</comment>
<comment type="similarity">
    <text evidence="2">Belongs to the glycosyltransferase 28 family.</text>
</comment>
<sequence>MSKKILILSEEIGAGHTKAAEGLMQGILYLAPSMHIKIVEVGKKLHPLTTMLLFQIYLKMIFVFPFLWRKMYRYKQNVPLSLRRKFIIYHLFHRRIKMLVELECPDLVVCTHPFICSSISRLKRRGYTWILCTVITDFHVHGNWVHPEVDVYLVSSKKVQEQLLQMGIPECRIIITGLPIRERFWIKHEKQDIRQKLQLKNIPTVLIIGGGLGLGGIREVAHSLLKWKEEAQVIICIGSNKILKKRLIRDKRFNHPNIRILDFVENIDEWMDASDLLITKPGGLTCFEALFKGIPLLLYRPIPGHEESNSDCLIEHCLAIKANNQREVNDWMKKLLFSPEGMKTLQQQVEQFRQTINPLASAEFIVKQLML</sequence>
<dbReference type="OrthoDB" id="9815663at2"/>